<organism evidence="2 3">
    <name type="scientific">Musa troglodytarum</name>
    <name type="common">fe'i banana</name>
    <dbReference type="NCBI Taxonomy" id="320322"/>
    <lineage>
        <taxon>Eukaryota</taxon>
        <taxon>Viridiplantae</taxon>
        <taxon>Streptophyta</taxon>
        <taxon>Embryophyta</taxon>
        <taxon>Tracheophyta</taxon>
        <taxon>Spermatophyta</taxon>
        <taxon>Magnoliopsida</taxon>
        <taxon>Liliopsida</taxon>
        <taxon>Zingiberales</taxon>
        <taxon>Musaceae</taxon>
        <taxon>Musa</taxon>
    </lineage>
</organism>
<dbReference type="EMBL" id="CP097503">
    <property type="protein sequence ID" value="URD81699.1"/>
    <property type="molecule type" value="Genomic_DNA"/>
</dbReference>
<dbReference type="EMBL" id="CP097503">
    <property type="protein sequence ID" value="URD82488.1"/>
    <property type="molecule type" value="Genomic_DNA"/>
</dbReference>
<gene>
    <name evidence="2" type="ORF">MUK42_05783</name>
    <name evidence="1" type="ORF">MUK42_05948</name>
</gene>
<dbReference type="AlphaFoldDB" id="A0A9E7EVB4"/>
<keyword evidence="3" id="KW-1185">Reference proteome</keyword>
<evidence type="ECO:0000313" key="3">
    <source>
        <dbReference type="Proteomes" id="UP001055439"/>
    </source>
</evidence>
<accession>A0A9E7EVB4</accession>
<evidence type="ECO:0000313" key="2">
    <source>
        <dbReference type="EMBL" id="URD82488.1"/>
    </source>
</evidence>
<proteinExistence type="predicted"/>
<sequence>MSRVTPTLPISFAPPPYAMRPSSLCSVAKKIMHPLSSKGQ</sequence>
<dbReference type="Proteomes" id="UP001055439">
    <property type="component" value="Chromosome 10"/>
</dbReference>
<reference evidence="2" key="1">
    <citation type="submission" date="2022-05" db="EMBL/GenBank/DDBJ databases">
        <title>The Musa troglodytarum L. genome provides insights into the mechanism of non-climacteric behaviour and enrichment of carotenoids.</title>
        <authorList>
            <person name="Wang J."/>
        </authorList>
    </citation>
    <scope>NUCLEOTIDE SEQUENCE</scope>
    <source>
        <tissue evidence="2">Leaf</tissue>
    </source>
</reference>
<evidence type="ECO:0000313" key="1">
    <source>
        <dbReference type="EMBL" id="URD81699.1"/>
    </source>
</evidence>
<name>A0A9E7EVB4_9LILI</name>
<protein>
    <submittedName>
        <fullName evidence="2">Uncharacterized protein</fullName>
    </submittedName>
</protein>